<protein>
    <submittedName>
        <fullName evidence="2">Uncharacterized protein</fullName>
    </submittedName>
</protein>
<reference evidence="3" key="2">
    <citation type="submission" date="2015-01" db="EMBL/GenBank/DDBJ databases">
        <title>Evolutionary Origins and Diversification of the Mycorrhizal Mutualists.</title>
        <authorList>
            <consortium name="DOE Joint Genome Institute"/>
            <consortium name="Mycorrhizal Genomics Consortium"/>
            <person name="Kohler A."/>
            <person name="Kuo A."/>
            <person name="Nagy L.G."/>
            <person name="Floudas D."/>
            <person name="Copeland A."/>
            <person name="Barry K.W."/>
            <person name="Cichocki N."/>
            <person name="Veneault-Fourrey C."/>
            <person name="LaButti K."/>
            <person name="Lindquist E.A."/>
            <person name="Lipzen A."/>
            <person name="Lundell T."/>
            <person name="Morin E."/>
            <person name="Murat C."/>
            <person name="Riley R."/>
            <person name="Ohm R."/>
            <person name="Sun H."/>
            <person name="Tunlid A."/>
            <person name="Henrissat B."/>
            <person name="Grigoriev I.V."/>
            <person name="Hibbett D.S."/>
            <person name="Martin F."/>
        </authorList>
    </citation>
    <scope>NUCLEOTIDE SEQUENCE [LARGE SCALE GENOMIC DNA]</scope>
    <source>
        <strain evidence="3">ATCC 200175</strain>
    </source>
</reference>
<dbReference type="HOGENOM" id="CLU_1896871_0_0_1"/>
<evidence type="ECO:0000256" key="1">
    <source>
        <dbReference type="SAM" id="MobiDB-lite"/>
    </source>
</evidence>
<dbReference type="Proteomes" id="UP000053647">
    <property type="component" value="Unassembled WGS sequence"/>
</dbReference>
<proteinExistence type="predicted"/>
<evidence type="ECO:0000313" key="2">
    <source>
        <dbReference type="EMBL" id="KIJ15345.1"/>
    </source>
</evidence>
<dbReference type="AlphaFoldDB" id="A0A0C9TI24"/>
<organism evidence="2 3">
    <name type="scientific">Paxillus involutus ATCC 200175</name>
    <dbReference type="NCBI Taxonomy" id="664439"/>
    <lineage>
        <taxon>Eukaryota</taxon>
        <taxon>Fungi</taxon>
        <taxon>Dikarya</taxon>
        <taxon>Basidiomycota</taxon>
        <taxon>Agaricomycotina</taxon>
        <taxon>Agaricomycetes</taxon>
        <taxon>Agaricomycetidae</taxon>
        <taxon>Boletales</taxon>
        <taxon>Paxilineae</taxon>
        <taxon>Paxillaceae</taxon>
        <taxon>Paxillus</taxon>
    </lineage>
</organism>
<reference evidence="2 3" key="1">
    <citation type="submission" date="2014-06" db="EMBL/GenBank/DDBJ databases">
        <authorList>
            <consortium name="DOE Joint Genome Institute"/>
            <person name="Kuo A."/>
            <person name="Kohler A."/>
            <person name="Nagy L.G."/>
            <person name="Floudas D."/>
            <person name="Copeland A."/>
            <person name="Barry K.W."/>
            <person name="Cichocki N."/>
            <person name="Veneault-Fourrey C."/>
            <person name="LaButti K."/>
            <person name="Lindquist E.A."/>
            <person name="Lipzen A."/>
            <person name="Lundell T."/>
            <person name="Morin E."/>
            <person name="Murat C."/>
            <person name="Sun H."/>
            <person name="Tunlid A."/>
            <person name="Henrissat B."/>
            <person name="Grigoriev I.V."/>
            <person name="Hibbett D.S."/>
            <person name="Martin F."/>
            <person name="Nordberg H.P."/>
            <person name="Cantor M.N."/>
            <person name="Hua S.X."/>
        </authorList>
    </citation>
    <scope>NUCLEOTIDE SEQUENCE [LARGE SCALE GENOMIC DNA]</scope>
    <source>
        <strain evidence="2 3">ATCC 200175</strain>
    </source>
</reference>
<dbReference type="EMBL" id="KN819337">
    <property type="protein sequence ID" value="KIJ15345.1"/>
    <property type="molecule type" value="Genomic_DNA"/>
</dbReference>
<feature type="region of interest" description="Disordered" evidence="1">
    <location>
        <begin position="1"/>
        <end position="29"/>
    </location>
</feature>
<keyword evidence="3" id="KW-1185">Reference proteome</keyword>
<name>A0A0C9TI24_PAXIN</name>
<gene>
    <name evidence="2" type="ORF">PAXINDRAFT_11889</name>
</gene>
<evidence type="ECO:0000313" key="3">
    <source>
        <dbReference type="Proteomes" id="UP000053647"/>
    </source>
</evidence>
<sequence>MGASKPKSTKKSTKQSIDPEDAESAIDSARLSRLSDDLGSGIEKAAAVTLDPTPSTVLPVHLPGPLDAVPAAITVVKCAILDENHKTSVAHIDLIQAHSHPMFVRGHRTDTELRRLFDFTDAIAYDVWRHSEVF</sequence>
<accession>A0A0C9TI24</accession>